<gene>
    <name evidence="3" type="ORF">ECRASSUSDP1_LOCUS214</name>
</gene>
<dbReference type="InterPro" id="IPR032640">
    <property type="entry name" value="AMPK1_CBM"/>
</dbReference>
<dbReference type="EMBL" id="CAMPGE010000202">
    <property type="protein sequence ID" value="CAI2358930.1"/>
    <property type="molecule type" value="Genomic_DNA"/>
</dbReference>
<keyword evidence="1" id="KW-0175">Coiled coil</keyword>
<name>A0AAD1TYY9_EUPCR</name>
<feature type="coiled-coil region" evidence="1">
    <location>
        <begin position="11"/>
        <end position="45"/>
    </location>
</feature>
<reference evidence="3" key="1">
    <citation type="submission" date="2023-07" db="EMBL/GenBank/DDBJ databases">
        <authorList>
            <consortium name="AG Swart"/>
            <person name="Singh M."/>
            <person name="Singh A."/>
            <person name="Seah K."/>
            <person name="Emmerich C."/>
        </authorList>
    </citation>
    <scope>NUCLEOTIDE SEQUENCE</scope>
    <source>
        <strain evidence="3">DP1</strain>
    </source>
</reference>
<proteinExistence type="predicted"/>
<dbReference type="AlphaFoldDB" id="A0AAD1TYY9"/>
<dbReference type="InterPro" id="IPR013783">
    <property type="entry name" value="Ig-like_fold"/>
</dbReference>
<organism evidence="3 4">
    <name type="scientific">Euplotes crassus</name>
    <dbReference type="NCBI Taxonomy" id="5936"/>
    <lineage>
        <taxon>Eukaryota</taxon>
        <taxon>Sar</taxon>
        <taxon>Alveolata</taxon>
        <taxon>Ciliophora</taxon>
        <taxon>Intramacronucleata</taxon>
        <taxon>Spirotrichea</taxon>
        <taxon>Hypotrichia</taxon>
        <taxon>Euplotida</taxon>
        <taxon>Euplotidae</taxon>
        <taxon>Moneuplotes</taxon>
    </lineage>
</organism>
<comment type="caution">
    <text evidence="3">The sequence shown here is derived from an EMBL/GenBank/DDBJ whole genome shotgun (WGS) entry which is preliminary data.</text>
</comment>
<dbReference type="InterPro" id="IPR014756">
    <property type="entry name" value="Ig_E-set"/>
</dbReference>
<evidence type="ECO:0000256" key="1">
    <source>
        <dbReference type="SAM" id="Coils"/>
    </source>
</evidence>
<evidence type="ECO:0000313" key="3">
    <source>
        <dbReference type="EMBL" id="CAI2358930.1"/>
    </source>
</evidence>
<evidence type="ECO:0000259" key="2">
    <source>
        <dbReference type="Pfam" id="PF16561"/>
    </source>
</evidence>
<evidence type="ECO:0000313" key="4">
    <source>
        <dbReference type="Proteomes" id="UP001295684"/>
    </source>
</evidence>
<dbReference type="Pfam" id="PF16561">
    <property type="entry name" value="AMPK1_CBM"/>
    <property type="match status" value="1"/>
</dbReference>
<protein>
    <recommendedName>
        <fullName evidence="2">AMP-activated protein kinase glycogen-binding domain-containing protein</fullName>
    </recommendedName>
</protein>
<dbReference type="Proteomes" id="UP001295684">
    <property type="component" value="Unassembled WGS sequence"/>
</dbReference>
<dbReference type="Gene3D" id="2.60.40.10">
    <property type="entry name" value="Immunoglobulins"/>
    <property type="match status" value="1"/>
</dbReference>
<feature type="domain" description="AMP-activated protein kinase glycogen-binding" evidence="2">
    <location>
        <begin position="102"/>
        <end position="171"/>
    </location>
</feature>
<dbReference type="SUPFAM" id="SSF81296">
    <property type="entry name" value="E set domains"/>
    <property type="match status" value="1"/>
</dbReference>
<keyword evidence="4" id="KW-1185">Reference proteome</keyword>
<accession>A0AAD1TYY9</accession>
<sequence>MASIEELFSEIEANNMTNEIYNKELEDLRIQNEILKSEKKEIFVKIIDLEFKIKKFGAKPKSHKYQEFKAIQKPQEEDNEKSMNVTIEYDIPEEYKNEENIAIDIIGNFTEWIPHAMEEDDQTPYRYKYTASLRRGYKHRYQFLVNGNEHIDENKKSSVKFDGSKTNYIMVPLIALEDQNEGKIEAFMCQDIDSPQLLDYPSFVPEEIAKRFSSESINEEDKTENTNLKEFVHSKISQCADITQKKQFLETKILESGEEKDRVIFRSQYKELDSDFCKIGLSLKKALKGRIIHTTLDGPTIFEIDEYNSSDNTIRAKRIYDQNRLLLDNSNYGSYVTFRQEDLMSHVNFLTLQQEASVRMEMHKDYHKFKIFYQVDTSMGENECLPMSVDPSFISLNDYRINFDKQQCCITSISNNNYGNVQFIENKIDPNAGFISNSVFEVWTNEVNDKVFNIIHCHINDMSDSVPIATEYIDEGESISDHMEFGTDSTGQVLRYKILIQNHKILTVLYNFGENIDEIPFNETKLSHDGSLYQLKNKEFEDQTMIVKLNKIPISMTCASDKKDLEHMNIQSVDNEPISHCKMRYFERLPGYVDLEMISADNCMSLYQGEYKFSAPACMIEKADDMQRTMILSMQQYQKEESVNGIQKYLETLEKLVEENKFAKYESLEEMKNAFQSLKTSEEKIGEILGEGNIDGEDLISKAKQVTMMSSKILRGMAAEMRMMAMRNKT</sequence>